<dbReference type="InterPro" id="IPR050351">
    <property type="entry name" value="BphY/WalK/GraS-like"/>
</dbReference>
<dbReference type="GO" id="GO:0000156">
    <property type="term" value="F:phosphorelay response regulator activity"/>
    <property type="evidence" value="ECO:0007669"/>
    <property type="project" value="TreeGrafter"/>
</dbReference>
<dbReference type="Pfam" id="PF00512">
    <property type="entry name" value="HisKA"/>
    <property type="match status" value="1"/>
</dbReference>
<dbReference type="EC" id="2.7.13.3" evidence="2"/>
<dbReference type="GO" id="GO:0030295">
    <property type="term" value="F:protein kinase activator activity"/>
    <property type="evidence" value="ECO:0007669"/>
    <property type="project" value="TreeGrafter"/>
</dbReference>
<organism evidence="10 11">
    <name type="scientific">Tranquillimonas alkanivorans</name>
    <dbReference type="NCBI Taxonomy" id="441119"/>
    <lineage>
        <taxon>Bacteria</taxon>
        <taxon>Pseudomonadati</taxon>
        <taxon>Pseudomonadota</taxon>
        <taxon>Alphaproteobacteria</taxon>
        <taxon>Rhodobacterales</taxon>
        <taxon>Roseobacteraceae</taxon>
        <taxon>Tranquillimonas</taxon>
    </lineage>
</organism>
<keyword evidence="5 10" id="KW-0418">Kinase</keyword>
<dbReference type="GO" id="GO:0007234">
    <property type="term" value="P:osmosensory signaling via phosphorelay pathway"/>
    <property type="evidence" value="ECO:0007669"/>
    <property type="project" value="TreeGrafter"/>
</dbReference>
<feature type="transmembrane region" description="Helical" evidence="8">
    <location>
        <begin position="20"/>
        <end position="41"/>
    </location>
</feature>
<reference evidence="10 11" key="1">
    <citation type="submission" date="2016-10" db="EMBL/GenBank/DDBJ databases">
        <authorList>
            <person name="de Groot N.N."/>
        </authorList>
    </citation>
    <scope>NUCLEOTIDE SEQUENCE [LARGE SCALE GENOMIC DNA]</scope>
    <source>
        <strain evidence="10 11">DSM 19547</strain>
    </source>
</reference>
<dbReference type="SMART" id="SM00388">
    <property type="entry name" value="HisKA"/>
    <property type="match status" value="1"/>
</dbReference>
<evidence type="ECO:0000256" key="2">
    <source>
        <dbReference type="ARBA" id="ARBA00012438"/>
    </source>
</evidence>
<gene>
    <name evidence="10" type="ORF">SAMN04488047_106162</name>
</gene>
<keyword evidence="8" id="KW-0472">Membrane</keyword>
<dbReference type="InterPro" id="IPR036097">
    <property type="entry name" value="HisK_dim/P_sf"/>
</dbReference>
<dbReference type="Gene3D" id="1.10.287.130">
    <property type="match status" value="1"/>
</dbReference>
<keyword evidence="7" id="KW-0902">Two-component regulatory system</keyword>
<dbReference type="PANTHER" id="PTHR42878">
    <property type="entry name" value="TWO-COMPONENT HISTIDINE KINASE"/>
    <property type="match status" value="1"/>
</dbReference>
<dbReference type="CDD" id="cd00082">
    <property type="entry name" value="HisKA"/>
    <property type="match status" value="1"/>
</dbReference>
<evidence type="ECO:0000256" key="4">
    <source>
        <dbReference type="ARBA" id="ARBA00022741"/>
    </source>
</evidence>
<keyword evidence="8" id="KW-1133">Transmembrane helix</keyword>
<name>A0A1I5QBF8_9RHOB</name>
<feature type="transmembrane region" description="Helical" evidence="8">
    <location>
        <begin position="53"/>
        <end position="77"/>
    </location>
</feature>
<dbReference type="GO" id="GO:0005524">
    <property type="term" value="F:ATP binding"/>
    <property type="evidence" value="ECO:0007669"/>
    <property type="project" value="UniProtKB-KW"/>
</dbReference>
<dbReference type="STRING" id="441119.SAMN04488047_106162"/>
<dbReference type="GO" id="GO:0000155">
    <property type="term" value="F:phosphorelay sensor kinase activity"/>
    <property type="evidence" value="ECO:0007669"/>
    <property type="project" value="InterPro"/>
</dbReference>
<evidence type="ECO:0000256" key="1">
    <source>
        <dbReference type="ARBA" id="ARBA00000085"/>
    </source>
</evidence>
<proteinExistence type="predicted"/>
<evidence type="ECO:0000256" key="5">
    <source>
        <dbReference type="ARBA" id="ARBA00022777"/>
    </source>
</evidence>
<evidence type="ECO:0000259" key="9">
    <source>
        <dbReference type="SMART" id="SM00388"/>
    </source>
</evidence>
<keyword evidence="3" id="KW-0808">Transferase</keyword>
<evidence type="ECO:0000256" key="7">
    <source>
        <dbReference type="ARBA" id="ARBA00023012"/>
    </source>
</evidence>
<dbReference type="AlphaFoldDB" id="A0A1I5QBF8"/>
<keyword evidence="8" id="KW-0812">Transmembrane</keyword>
<evidence type="ECO:0000256" key="3">
    <source>
        <dbReference type="ARBA" id="ARBA00022679"/>
    </source>
</evidence>
<dbReference type="EMBL" id="FOXA01000006">
    <property type="protein sequence ID" value="SFP43654.1"/>
    <property type="molecule type" value="Genomic_DNA"/>
</dbReference>
<evidence type="ECO:0000313" key="10">
    <source>
        <dbReference type="EMBL" id="SFP43654.1"/>
    </source>
</evidence>
<keyword evidence="4" id="KW-0547">Nucleotide-binding</keyword>
<feature type="domain" description="Signal transduction histidine kinase dimerisation/phosphoacceptor" evidence="9">
    <location>
        <begin position="140"/>
        <end position="209"/>
    </location>
</feature>
<evidence type="ECO:0000313" key="11">
    <source>
        <dbReference type="Proteomes" id="UP000199356"/>
    </source>
</evidence>
<keyword evidence="11" id="KW-1185">Reference proteome</keyword>
<dbReference type="Proteomes" id="UP000199356">
    <property type="component" value="Unassembled WGS sequence"/>
</dbReference>
<dbReference type="SUPFAM" id="SSF47384">
    <property type="entry name" value="Homodimeric domain of signal transducing histidine kinase"/>
    <property type="match status" value="1"/>
</dbReference>
<dbReference type="OrthoDB" id="9813151at2"/>
<accession>A0A1I5QBF8</accession>
<keyword evidence="6" id="KW-0067">ATP-binding</keyword>
<evidence type="ECO:0000256" key="8">
    <source>
        <dbReference type="SAM" id="Phobius"/>
    </source>
</evidence>
<evidence type="ECO:0000256" key="6">
    <source>
        <dbReference type="ARBA" id="ARBA00022840"/>
    </source>
</evidence>
<dbReference type="PANTHER" id="PTHR42878:SF7">
    <property type="entry name" value="SENSOR HISTIDINE KINASE GLRK"/>
    <property type="match status" value="1"/>
</dbReference>
<sequence>MKLYETLARRGWPRSYTGKILLVSFIGVHVPMIGAVTYVLLADSRPFSEQLGVLGAMLLATLVGTAGTMAVMHALLAPVRAATDAAKGYLSDRKTPRLPTRYDDGAGVLMASIQECITRLDGALTTAELQREQIAQDHAAKFRMLSGMRHDFRTPLTHILGFAELMKADAIGPTGGEAHRKFAATIGKSGRELLQTLQSVLDLSDAAAKMQAEEDRETLDLVDLATNAVSLEHLFAERRGVAVTLDAPETLETRAVRDVAKNLVGALLQAGIAGTPDGGRVTLEVSQRGGAAVAVESHGGKLFLEDVPPELAHLAGPLESGTGSQAATAETSTPMTLRISLIETLCRAVGARYAIAQTGDGWRMSVALDEPVVAPVPVAAE</sequence>
<dbReference type="RefSeq" id="WP_093421029.1">
    <property type="nucleotide sequence ID" value="NZ_FOXA01000006.1"/>
</dbReference>
<protein>
    <recommendedName>
        <fullName evidence="2">histidine kinase</fullName>
        <ecNumber evidence="2">2.7.13.3</ecNumber>
    </recommendedName>
</protein>
<dbReference type="InterPro" id="IPR003661">
    <property type="entry name" value="HisK_dim/P_dom"/>
</dbReference>
<comment type="catalytic activity">
    <reaction evidence="1">
        <text>ATP + protein L-histidine = ADP + protein N-phospho-L-histidine.</text>
        <dbReference type="EC" id="2.7.13.3"/>
    </reaction>
</comment>